<evidence type="ECO:0000313" key="3">
    <source>
        <dbReference type="EMBL" id="WXB15176.1"/>
    </source>
</evidence>
<dbReference type="InterPro" id="IPR000120">
    <property type="entry name" value="Amidase"/>
</dbReference>
<dbReference type="PROSITE" id="PS00571">
    <property type="entry name" value="AMIDASES"/>
    <property type="match status" value="1"/>
</dbReference>
<dbReference type="InterPro" id="IPR020556">
    <property type="entry name" value="Amidase_CS"/>
</dbReference>
<proteinExistence type="inferred from homology"/>
<dbReference type="Gene3D" id="3.90.1300.10">
    <property type="entry name" value="Amidase signature (AS) domain"/>
    <property type="match status" value="1"/>
</dbReference>
<dbReference type="InterPro" id="IPR023631">
    <property type="entry name" value="Amidase_dom"/>
</dbReference>
<sequence length="456" mass="49177">MSPAELLEVAIGIVERLNPRLNAVVHKLYDFARARLRESKIDGPFAGVPYLLKDLVTMWEGTPHTNATAYMRNVVSRTDSEAMRRVRAAGFVLFGKTNSPENGWALTTEPVLYGATHNPWAWELTPGGSSGGSAAAVASGMVPIAEGGDGAGSIRVPAAHCGLVGLKPSRGRVPTAPIGDMWYGGIVNLCVSRTVRDTAAYLDVVAGALPGDPYTPKAPHETWRSLARRSTSRLRIGFGTASPAGGDVHPEVADAVRRAAQQLEQMGHIVEEHALHLDVPTVWRAYARMAAVQTAHAFELQERLVGRPVGRDDVEPMTWAILERGRSVRGVDHAHDVEKIRIAGRTIATDLAPYDAFVTPVIREPPLPLGARPMNHSDLDRYNAQFASDAAFAFPLNVAGLPGISLPLYETAGQLPIGVQIAGRYGDEATLLRLATALEEALPWRERRPPIHALST</sequence>
<dbReference type="Pfam" id="PF01425">
    <property type="entry name" value="Amidase"/>
    <property type="match status" value="1"/>
</dbReference>
<evidence type="ECO:0000256" key="1">
    <source>
        <dbReference type="ARBA" id="ARBA00009199"/>
    </source>
</evidence>
<protein>
    <submittedName>
        <fullName evidence="3">Amidase</fullName>
    </submittedName>
</protein>
<dbReference type="RefSeq" id="WP_394824801.1">
    <property type="nucleotide sequence ID" value="NZ_CP089984.1"/>
</dbReference>
<keyword evidence="4" id="KW-1185">Reference proteome</keyword>
<evidence type="ECO:0000313" key="4">
    <source>
        <dbReference type="Proteomes" id="UP001370348"/>
    </source>
</evidence>
<evidence type="ECO:0000259" key="2">
    <source>
        <dbReference type="Pfam" id="PF01425"/>
    </source>
</evidence>
<feature type="domain" description="Amidase" evidence="2">
    <location>
        <begin position="6"/>
        <end position="432"/>
    </location>
</feature>
<dbReference type="PANTHER" id="PTHR11895">
    <property type="entry name" value="TRANSAMIDASE"/>
    <property type="match status" value="1"/>
</dbReference>
<reference evidence="3 4" key="1">
    <citation type="submission" date="2021-12" db="EMBL/GenBank/DDBJ databases">
        <title>Discovery of the Pendulisporaceae a myxobacterial family with distinct sporulation behavior and unique specialized metabolism.</title>
        <authorList>
            <person name="Garcia R."/>
            <person name="Popoff A."/>
            <person name="Bader C.D."/>
            <person name="Loehr J."/>
            <person name="Walesch S."/>
            <person name="Walt C."/>
            <person name="Boldt J."/>
            <person name="Bunk B."/>
            <person name="Haeckl F.J.F.P.J."/>
            <person name="Gunesch A.P."/>
            <person name="Birkelbach J."/>
            <person name="Nuebel U."/>
            <person name="Pietschmann T."/>
            <person name="Bach T."/>
            <person name="Mueller R."/>
        </authorList>
    </citation>
    <scope>NUCLEOTIDE SEQUENCE [LARGE SCALE GENOMIC DNA]</scope>
    <source>
        <strain evidence="3 4">MSr11954</strain>
    </source>
</reference>
<dbReference type="SUPFAM" id="SSF75304">
    <property type="entry name" value="Amidase signature (AS) enzymes"/>
    <property type="match status" value="1"/>
</dbReference>
<dbReference type="Proteomes" id="UP001370348">
    <property type="component" value="Chromosome"/>
</dbReference>
<dbReference type="PANTHER" id="PTHR11895:SF7">
    <property type="entry name" value="GLUTAMYL-TRNA(GLN) AMIDOTRANSFERASE SUBUNIT A, MITOCHONDRIAL"/>
    <property type="match status" value="1"/>
</dbReference>
<name>A0ABZ2M1G5_9BACT</name>
<accession>A0ABZ2M1G5</accession>
<dbReference type="EMBL" id="CP089984">
    <property type="protein sequence ID" value="WXB15176.1"/>
    <property type="molecule type" value="Genomic_DNA"/>
</dbReference>
<organism evidence="3 4">
    <name type="scientific">Pendulispora albinea</name>
    <dbReference type="NCBI Taxonomy" id="2741071"/>
    <lineage>
        <taxon>Bacteria</taxon>
        <taxon>Pseudomonadati</taxon>
        <taxon>Myxococcota</taxon>
        <taxon>Myxococcia</taxon>
        <taxon>Myxococcales</taxon>
        <taxon>Sorangiineae</taxon>
        <taxon>Pendulisporaceae</taxon>
        <taxon>Pendulispora</taxon>
    </lineage>
</organism>
<dbReference type="InterPro" id="IPR036928">
    <property type="entry name" value="AS_sf"/>
</dbReference>
<comment type="similarity">
    <text evidence="1">Belongs to the amidase family.</text>
</comment>
<gene>
    <name evidence="3" type="ORF">LZC94_46080</name>
</gene>